<dbReference type="PANTHER" id="PTHR33938:SF15">
    <property type="entry name" value="FERULOYL ESTERASE B-RELATED"/>
    <property type="match status" value="1"/>
</dbReference>
<evidence type="ECO:0000256" key="7">
    <source>
        <dbReference type="ARBA" id="ARBA00023157"/>
    </source>
</evidence>
<keyword evidence="4" id="KW-0732">Signal</keyword>
<evidence type="ECO:0000256" key="5">
    <source>
        <dbReference type="ARBA" id="ARBA00022801"/>
    </source>
</evidence>
<keyword evidence="2" id="KW-0719">Serine esterase</keyword>
<dbReference type="RefSeq" id="WP_243304163.1">
    <property type="nucleotide sequence ID" value="NZ_JALGBI010000001.1"/>
</dbReference>
<dbReference type="Gene3D" id="3.40.50.1820">
    <property type="entry name" value="alpha/beta hydrolase"/>
    <property type="match status" value="1"/>
</dbReference>
<evidence type="ECO:0000256" key="3">
    <source>
        <dbReference type="ARBA" id="ARBA00022723"/>
    </source>
</evidence>
<dbReference type="AlphaFoldDB" id="A0A9X1VX56"/>
<name>A0A9X1VX56_9BURK</name>
<dbReference type="GO" id="GO:0046872">
    <property type="term" value="F:metal ion binding"/>
    <property type="evidence" value="ECO:0007669"/>
    <property type="project" value="UniProtKB-KW"/>
</dbReference>
<dbReference type="GO" id="GO:0052689">
    <property type="term" value="F:carboxylic ester hydrolase activity"/>
    <property type="evidence" value="ECO:0007669"/>
    <property type="project" value="UniProtKB-KW"/>
</dbReference>
<evidence type="ECO:0000256" key="4">
    <source>
        <dbReference type="ARBA" id="ARBA00022729"/>
    </source>
</evidence>
<keyword evidence="7" id="KW-1015">Disulfide bond</keyword>
<accession>A0A9X1VX56</accession>
<dbReference type="EMBL" id="JALGBI010000001">
    <property type="protein sequence ID" value="MCJ0762158.1"/>
    <property type="molecule type" value="Genomic_DNA"/>
</dbReference>
<proteinExistence type="inferred from homology"/>
<keyword evidence="6" id="KW-0106">Calcium</keyword>
<protein>
    <submittedName>
        <fullName evidence="8">Tannase/feruloyl esterase family alpha/beta hydrolase</fullName>
    </submittedName>
</protein>
<evidence type="ECO:0000256" key="6">
    <source>
        <dbReference type="ARBA" id="ARBA00022837"/>
    </source>
</evidence>
<keyword evidence="9" id="KW-1185">Reference proteome</keyword>
<comment type="similarity">
    <text evidence="1">Belongs to the tannase family.</text>
</comment>
<sequence>MQDTNQEISVRKTWNRIWGPLAALAAGLAVAACGGGSSGLLGAPAAPGPGTVASPANLSCDDSMKTNFKPDANTSVLLVKLFKTGDPILLSGTATATTPVAANDMCLVKLLVGPGHPGPLDAPSTTSGIGIEVWLPSTANWNKRLHLLGGAGAAGGVQATLTGVAFAPSAAPWSVAGVEGAVAATTDTGHSAGNSNFLMNPDGTINTVGWNEFSERGIHEMAVKSKALAQAYYGTSAKYTYWHGGSTGGRQGMKQAQLYPEDFDGIIATSPAINWVKFTASQIWPQLVIQRDLAGVPLTASQWTAVSTAAINACDVVGGQHLGYLLDPSKCTYDPSTDAQVLCTSAGGTNATASCLTQVQAVAVNKMWYGPTTDGSVPLPSVDNGLGSTLGANQIWFGWPRGSNLTTTSVSTSGLHFDQIALFLQDPSRAGSTFVNATGNGLNRWKDLSYADLYYGINRGLALESQFSRISTDNPDLTKFRARGGKIITVVGTSDQVIPHAGVVNYYTRVAAQMGGVAEVQKFYKLYTLPGVGHFPANGTVNPAANPPLYPEDINYQSLTDWVEKGIAPADKIVISSPVTPANPAATTGAMCAYPKMPAYSSGDIKVAASYTCS</sequence>
<evidence type="ECO:0000256" key="2">
    <source>
        <dbReference type="ARBA" id="ARBA00022487"/>
    </source>
</evidence>
<dbReference type="PANTHER" id="PTHR33938">
    <property type="entry name" value="FERULOYL ESTERASE B-RELATED"/>
    <property type="match status" value="1"/>
</dbReference>
<keyword evidence="3" id="KW-0479">Metal-binding</keyword>
<evidence type="ECO:0000256" key="1">
    <source>
        <dbReference type="ARBA" id="ARBA00006249"/>
    </source>
</evidence>
<dbReference type="InterPro" id="IPR029058">
    <property type="entry name" value="AB_hydrolase_fold"/>
</dbReference>
<dbReference type="InterPro" id="IPR011118">
    <property type="entry name" value="Tannase/feruloyl_esterase"/>
</dbReference>
<dbReference type="Pfam" id="PF07519">
    <property type="entry name" value="Tannase"/>
    <property type="match status" value="1"/>
</dbReference>
<reference evidence="8" key="1">
    <citation type="submission" date="2022-03" db="EMBL/GenBank/DDBJ databases">
        <authorList>
            <person name="Woo C.Y."/>
        </authorList>
    </citation>
    <scope>NUCLEOTIDE SEQUENCE</scope>
    <source>
        <strain evidence="8">CYS-02</strain>
    </source>
</reference>
<gene>
    <name evidence="8" type="ORF">MMF98_02935</name>
</gene>
<dbReference type="SUPFAM" id="SSF53474">
    <property type="entry name" value="alpha/beta-Hydrolases"/>
    <property type="match status" value="1"/>
</dbReference>
<evidence type="ECO:0000313" key="9">
    <source>
        <dbReference type="Proteomes" id="UP001139447"/>
    </source>
</evidence>
<dbReference type="Proteomes" id="UP001139447">
    <property type="component" value="Unassembled WGS sequence"/>
</dbReference>
<evidence type="ECO:0000313" key="8">
    <source>
        <dbReference type="EMBL" id="MCJ0762158.1"/>
    </source>
</evidence>
<organism evidence="8 9">
    <name type="scientific">Variovorax terrae</name>
    <dbReference type="NCBI Taxonomy" id="2923278"/>
    <lineage>
        <taxon>Bacteria</taxon>
        <taxon>Pseudomonadati</taxon>
        <taxon>Pseudomonadota</taxon>
        <taxon>Betaproteobacteria</taxon>
        <taxon>Burkholderiales</taxon>
        <taxon>Comamonadaceae</taxon>
        <taxon>Variovorax</taxon>
    </lineage>
</organism>
<keyword evidence="5 8" id="KW-0378">Hydrolase</keyword>
<comment type="caution">
    <text evidence="8">The sequence shown here is derived from an EMBL/GenBank/DDBJ whole genome shotgun (WGS) entry which is preliminary data.</text>
</comment>